<keyword evidence="16" id="KW-1185">Reference proteome</keyword>
<evidence type="ECO:0000256" key="7">
    <source>
        <dbReference type="ARBA" id="ARBA00023010"/>
    </source>
</evidence>
<evidence type="ECO:0000256" key="10">
    <source>
        <dbReference type="SAM" id="MobiDB-lite"/>
    </source>
</evidence>
<keyword evidence="1" id="KW-0813">Transport</keyword>
<dbReference type="InterPro" id="IPR014001">
    <property type="entry name" value="Helicase_ATP-bd"/>
</dbReference>
<dbReference type="GO" id="GO:0017038">
    <property type="term" value="P:protein import"/>
    <property type="evidence" value="ECO:0007669"/>
    <property type="project" value="InterPro"/>
</dbReference>
<dbReference type="Pfam" id="PF01043">
    <property type="entry name" value="SecA_PP_bind"/>
    <property type="match status" value="1"/>
</dbReference>
<dbReference type="InterPro" id="IPR027417">
    <property type="entry name" value="P-loop_NTPase"/>
</dbReference>
<evidence type="ECO:0000313" key="16">
    <source>
        <dbReference type="Proteomes" id="UP000198287"/>
    </source>
</evidence>
<dbReference type="SMART" id="SM00958">
    <property type="entry name" value="SecA_PP_bind"/>
    <property type="match status" value="1"/>
</dbReference>
<feature type="repeat" description="TPR" evidence="9">
    <location>
        <begin position="1851"/>
        <end position="1884"/>
    </location>
</feature>
<evidence type="ECO:0000256" key="1">
    <source>
        <dbReference type="ARBA" id="ARBA00022448"/>
    </source>
</evidence>
<dbReference type="InterPro" id="IPR044722">
    <property type="entry name" value="SecA_SF2_C"/>
</dbReference>
<keyword evidence="7" id="KW-0811">Translocation</keyword>
<dbReference type="EMBL" id="LNIX01000038">
    <property type="protein sequence ID" value="OXA39589.1"/>
    <property type="molecule type" value="Genomic_DNA"/>
</dbReference>
<feature type="domain" description="Helicase ATP-binding" evidence="12">
    <location>
        <begin position="1082"/>
        <end position="1287"/>
    </location>
</feature>
<dbReference type="GO" id="GO:0006605">
    <property type="term" value="P:protein targeting"/>
    <property type="evidence" value="ECO:0007669"/>
    <property type="project" value="InterPro"/>
</dbReference>
<accession>A0A226D2Z3</accession>
<feature type="region of interest" description="Disordered" evidence="10">
    <location>
        <begin position="1941"/>
        <end position="1961"/>
    </location>
</feature>
<dbReference type="Gene3D" id="3.40.50.300">
    <property type="entry name" value="P-loop containing nucleotide triphosphate hydrolases"/>
    <property type="match status" value="2"/>
</dbReference>
<evidence type="ECO:0000256" key="8">
    <source>
        <dbReference type="ARBA" id="ARBA00023136"/>
    </source>
</evidence>
<dbReference type="PROSITE" id="PS51196">
    <property type="entry name" value="SECA_MOTOR_DEAD"/>
    <property type="match status" value="1"/>
</dbReference>
<dbReference type="Pfam" id="PF21090">
    <property type="entry name" value="P-loop_SecA"/>
    <property type="match status" value="1"/>
</dbReference>
<feature type="region of interest" description="Disordered" evidence="10">
    <location>
        <begin position="2224"/>
        <end position="2249"/>
    </location>
</feature>
<feature type="domain" description="SecA family profile" evidence="14">
    <location>
        <begin position="986"/>
        <end position="1761"/>
    </location>
</feature>
<dbReference type="GO" id="GO:0016020">
    <property type="term" value="C:membrane"/>
    <property type="evidence" value="ECO:0007669"/>
    <property type="project" value="InterPro"/>
</dbReference>
<feature type="domain" description="Helicase C-terminal" evidence="13">
    <location>
        <begin position="1602"/>
        <end position="1772"/>
    </location>
</feature>
<dbReference type="PROSITE" id="PS51192">
    <property type="entry name" value="HELICASE_ATP_BIND_1"/>
    <property type="match status" value="1"/>
</dbReference>
<keyword evidence="11" id="KW-0812">Transmembrane</keyword>
<evidence type="ECO:0000256" key="5">
    <source>
        <dbReference type="ARBA" id="ARBA00022927"/>
    </source>
</evidence>
<dbReference type="Gene3D" id="3.90.1440.10">
    <property type="entry name" value="SecA, preprotein cross-linking domain"/>
    <property type="match status" value="1"/>
</dbReference>
<dbReference type="SUPFAM" id="SSF48452">
    <property type="entry name" value="TPR-like"/>
    <property type="match status" value="1"/>
</dbReference>
<dbReference type="InterPro" id="IPR019734">
    <property type="entry name" value="TPR_rpt"/>
</dbReference>
<dbReference type="PANTHER" id="PTHR30612:SF0">
    <property type="entry name" value="CHLOROPLAST PROTEIN-TRANSPORTING ATPASE"/>
    <property type="match status" value="1"/>
</dbReference>
<reference evidence="15 16" key="1">
    <citation type="submission" date="2015-12" db="EMBL/GenBank/DDBJ databases">
        <title>The genome of Folsomia candida.</title>
        <authorList>
            <person name="Faddeeva A."/>
            <person name="Derks M.F."/>
            <person name="Anvar Y."/>
            <person name="Smit S."/>
            <person name="Van Straalen N."/>
            <person name="Roelofs D."/>
        </authorList>
    </citation>
    <scope>NUCLEOTIDE SEQUENCE [LARGE SCALE GENOMIC DNA]</scope>
    <source>
        <strain evidence="15 16">VU population</strain>
        <tissue evidence="15">Whole body</tissue>
    </source>
</reference>
<dbReference type="InterPro" id="IPR011990">
    <property type="entry name" value="TPR-like_helical_dom_sf"/>
</dbReference>
<evidence type="ECO:0000259" key="13">
    <source>
        <dbReference type="PROSITE" id="PS51194"/>
    </source>
</evidence>
<keyword evidence="4" id="KW-0067">ATP-binding</keyword>
<evidence type="ECO:0000256" key="3">
    <source>
        <dbReference type="ARBA" id="ARBA00022741"/>
    </source>
</evidence>
<protein>
    <submittedName>
        <fullName evidence="15">Protein translocase subunit SecA</fullName>
    </submittedName>
</protein>
<evidence type="ECO:0000259" key="12">
    <source>
        <dbReference type="PROSITE" id="PS51192"/>
    </source>
</evidence>
<dbReference type="SMART" id="SM00957">
    <property type="entry name" value="SecA_DEAD"/>
    <property type="match status" value="1"/>
</dbReference>
<keyword evidence="6" id="KW-1278">Translocase</keyword>
<dbReference type="Pfam" id="PF07517">
    <property type="entry name" value="SecA_DEAD"/>
    <property type="match status" value="1"/>
</dbReference>
<dbReference type="STRING" id="158441.A0A226D2Z3"/>
<dbReference type="GO" id="GO:0005524">
    <property type="term" value="F:ATP binding"/>
    <property type="evidence" value="ECO:0007669"/>
    <property type="project" value="UniProtKB-KW"/>
</dbReference>
<dbReference type="InterPro" id="IPR011130">
    <property type="entry name" value="SecA_preprotein_X-link_dom"/>
</dbReference>
<keyword evidence="2" id="KW-0963">Cytoplasm</keyword>
<sequence>MVSELRRFALASRHPTILREKKTWTNWEIYLGDPKYDGNGDLQAAILRSIAFPSERIETLVKSELTKFEIRGQQAILRALIKFNPFPQPVVTNIIELMTPKSATDPENALIIPECLSIIKSWLGHKETKGDVSKELTSLFDTIQKNDWIFVESFDRIFAIAETILAKENEKDNQINPTDGEITHFSSYIKQALESESDENPATYATKLLLKLTTSIAESDQEHINDLIKRRSQISGDPKVQENIVRLVTLEKSWVKLTLPEISKLLRNTPYDIKIAGILVQQFAEKDDEDVALDLVEYVAKAPKLEEDVQKLIAQIVSTSTNTMVLMDVISFLENTISSQFPDIKQEWISQLFEILNKKQAIKDGRAELLDVFLPLVFSLELYYGLDPKLWTDWTDLLNKLGLSLSSKRYMEWITTANKERLDGKVKVSLDDYSTSTSWVAQWGKADREGLLHIAYHLPSIKTIPLGTKLKLYCMAADMTNLTFTKDDKTAVSSTEETPEEFYFRAFTQLDDTESKENWKLTNEQLKTLKQKLKDDSLTVFTELVILLGKYYVTNAKYDVATALFDSNLDPTEGKKLKDQINVLTEVEKDLAKLPKEDEDLHKKIMEIDPKNGEALMKKLIKELGLDYFNEGKSSLANLLKSIPSKNVDAKILSSTLTWDWGKELLHSYIVTNLLENKNNTQVTKENIKIEFAQLWNEFVTKHVPIRYNPTNIKTDVEFLAKIKEKVDKIFGSEFRIEKVNLLFILLQNLETYNFFENEKEIPSLETLQATWIKKLIGKEDLDEKLVQEFWKKTAELNYLTGEVLGFKAIQKLVSSISSSEFQNVSGLLDLLKQLEFSSQNFLMVVPNFENPTEKQTVADITQRVQDFYLQIVIGNFAANFFHFKKSTGIDQICVKLAHLLNSAERKGWDFATIKRFFDLVKSKFEASDKADDQQDQIAYAFSGVLNHFGSYDFEMDAVKKTLEKVEGKDEVIKNWISHLPPLPHADNAKERELDELVKLVTTDNGDKVNADEIKKLISSLDSLEMKSWDKEKITEWAKNQKTNDKPSISDTMCVICRTAELILSNKPRTAQMVALAALIQSVEKGKDIGRLAKIETGEGKSLIIAMLASYVCLNKKDMKVDVITTSSTLATRDVDDNKALFETLGLSVVLLTQRGTEETYKNDVVYGDTTSFQADALREIFHFEKVRGDRKFKFCIVDEVDSMLIDQASYATKLVDKVPGFEFMEIVYTAIWKHVNDIENLFLPLGANQEVYCVDQTVGMDPKDIISLLSKVNSKDGKGSRKILLSRIQGFCENNLNREKGDQKTREDLKTLIENKKLPGLPAGKSEISNEELDEIIKLRWDYEKGGAVLRRICEKLLGHKIIVMTVTDDGFSPYSGYHDTPGNDGNDIPDYFRPIYLFYFSQQLMRLIPVEASSSQMRQKVAARIKDLIVASTEKSVESEKKLVIPNHFMDFFKGKLMTWIQSAITARYHMDKDQAYIVKKGEKDGERKSIIPVDVEHTGALEQDSVWPDGLHQFLQLKHKLAFTPERISTNFMSNLTFFNKYEGNVLGVTGTLGSITESGMLEKVYSVDTIHLPTFQEKRHIMLQDLAFQTESDYMSAILTSVYTTTKQGRAILVICKTIEDVTSLETYLNEAISEVGEPPNIQKYSRPDVDKEKHVPLSDLVPGSIVLATNLAGRGTDLKINKDVDTNGGLHVCVTFLPRNLRVEEQARGRASRNGKRGSSQLIIWNQDSTRQDWKAWQAVTELKKVTAQVEEEEISNVTNITIPNIKVQDKLFSDYCEKRLKLYNDKKDDVNRDRLLEALDERWGFLLDNNNLKINASPSKKIIDPKTIPLDSLDNGSDVDAIKNAQYHMLMANNYMEKENYGDAISRYDQSVKLDKSFSGTAFYYRAYSRINEFKDDYKKKAIADLDDAFNLMQNLYHPALMSCNSYTMNVADVDADEDKRKDENSDDTEKPKDKDYTIQITGKLHLLKLWAETIGAAKEQLGTSSEVKAKLVSIEDHVKGYEDKDKIASSEIQDMKDAGIAYFLEIEKRPAPWWAIFTVIVVGVVEAVVGLAIMAFSGGALGEAFLIDGVLDIANGIEAAITGEYISLSEFFKQKAINAGIMLATFGFGAIMSKVATVLKGTKFIQFLSRGKDLFASAGKFISNSWVGRVGQALKKTVVKIQSFVFTKTKLFWKAMKTAGQFVWNATKAAGRRIKGAWESITKYWKEAEEAIEEGEETLTRSVSEAESEVAETESATSTSLTGENLRGTQFKNLGKIVGKEMGRRALLKGLDFALQKGLEPVITKWIKEAIHKKVQEKVNERMKSDSVLKPLTKFVQEAETVTNYTAKKNEFNAMWTQIVDDTLQIDNAGIQAFLQVVDEFCDEAQRTLVEKREQEGARATLAWVIEKFGIVVFEITSFSVMIEELVTTMGTLFDKFVSELKSKTGDGQPDEIPKESYIYAKEGKDAFDKDKTELSQKIANEITSQLVAIIVQGLFRPHAEKVLNSMTKKMKLFKTEHLIEELGKMQEANGHPERFPNANIWDMYKKNTHVKDEIHEETSAYAARKAEEARLLAPVADNLSAEIVVSRTDSIGSDSPNETTPLVLESSVGEGPQIHIAYNSRLDEYYPVIRQLDGTYRAVPFDAQGATQRDWQGDTHGNGLIPSIVVGDKGRFEGKLNNINMLLKRLHLNGSQA</sequence>
<organism evidence="15 16">
    <name type="scientific">Folsomia candida</name>
    <name type="common">Springtail</name>
    <dbReference type="NCBI Taxonomy" id="158441"/>
    <lineage>
        <taxon>Eukaryota</taxon>
        <taxon>Metazoa</taxon>
        <taxon>Ecdysozoa</taxon>
        <taxon>Arthropoda</taxon>
        <taxon>Hexapoda</taxon>
        <taxon>Collembola</taxon>
        <taxon>Entomobryomorpha</taxon>
        <taxon>Isotomoidea</taxon>
        <taxon>Isotomidae</taxon>
        <taxon>Proisotominae</taxon>
        <taxon>Folsomia</taxon>
    </lineage>
</organism>
<evidence type="ECO:0000256" key="2">
    <source>
        <dbReference type="ARBA" id="ARBA00022490"/>
    </source>
</evidence>
<dbReference type="PROSITE" id="PS51194">
    <property type="entry name" value="HELICASE_CTER"/>
    <property type="match status" value="1"/>
</dbReference>
<proteinExistence type="predicted"/>
<feature type="transmembrane region" description="Helical" evidence="11">
    <location>
        <begin position="2040"/>
        <end position="2063"/>
    </location>
</feature>
<feature type="compositionally biased region" description="Basic and acidic residues" evidence="10">
    <location>
        <begin position="1944"/>
        <end position="1961"/>
    </location>
</feature>
<comment type="caution">
    <text evidence="15">The sequence shown here is derived from an EMBL/GenBank/DDBJ whole genome shotgun (WGS) entry which is preliminary data.</text>
</comment>
<dbReference type="InterPro" id="IPR014018">
    <property type="entry name" value="SecA_motor_DEAD"/>
</dbReference>
<dbReference type="PANTHER" id="PTHR30612">
    <property type="entry name" value="SECA INNER MEMBRANE COMPONENT OF SEC PROTEIN SECRETION SYSTEM"/>
    <property type="match status" value="1"/>
</dbReference>
<name>A0A226D2Z3_FOLCA</name>
<dbReference type="InterPro" id="IPR036670">
    <property type="entry name" value="SecA_X-link_sf"/>
</dbReference>
<keyword evidence="8 11" id="KW-0472">Membrane</keyword>
<evidence type="ECO:0000256" key="4">
    <source>
        <dbReference type="ARBA" id="ARBA00022840"/>
    </source>
</evidence>
<dbReference type="SUPFAM" id="SSF81767">
    <property type="entry name" value="Pre-protein crosslinking domain of SecA"/>
    <property type="match status" value="1"/>
</dbReference>
<keyword evidence="5" id="KW-0653">Protein transport</keyword>
<dbReference type="Proteomes" id="UP000198287">
    <property type="component" value="Unassembled WGS sequence"/>
</dbReference>
<keyword evidence="11" id="KW-1133">Transmembrane helix</keyword>
<feature type="transmembrane region" description="Helical" evidence="11">
    <location>
        <begin position="2103"/>
        <end position="2126"/>
    </location>
</feature>
<evidence type="ECO:0000256" key="11">
    <source>
        <dbReference type="SAM" id="Phobius"/>
    </source>
</evidence>
<evidence type="ECO:0000259" key="14">
    <source>
        <dbReference type="PROSITE" id="PS51196"/>
    </source>
</evidence>
<evidence type="ECO:0000313" key="15">
    <source>
        <dbReference type="EMBL" id="OXA39589.1"/>
    </source>
</evidence>
<dbReference type="InterPro" id="IPR001650">
    <property type="entry name" value="Helicase_C-like"/>
</dbReference>
<dbReference type="SUPFAM" id="SSF52540">
    <property type="entry name" value="P-loop containing nucleoside triphosphate hydrolases"/>
    <property type="match status" value="2"/>
</dbReference>
<dbReference type="InterPro" id="IPR011115">
    <property type="entry name" value="SecA_DEAD"/>
</dbReference>
<keyword evidence="3" id="KW-0547">Nucleotide-binding</keyword>
<evidence type="ECO:0000256" key="9">
    <source>
        <dbReference type="PROSITE-ProRule" id="PRU00339"/>
    </source>
</evidence>
<keyword evidence="9" id="KW-0802">TPR repeat</keyword>
<gene>
    <name evidence="15" type="ORF">Fcan01_25614</name>
</gene>
<dbReference type="PROSITE" id="PS50005">
    <property type="entry name" value="TPR"/>
    <property type="match status" value="1"/>
</dbReference>
<dbReference type="GO" id="GO:0006886">
    <property type="term" value="P:intracellular protein transport"/>
    <property type="evidence" value="ECO:0007669"/>
    <property type="project" value="InterPro"/>
</dbReference>
<dbReference type="InterPro" id="IPR000185">
    <property type="entry name" value="SecA"/>
</dbReference>
<evidence type="ECO:0000256" key="6">
    <source>
        <dbReference type="ARBA" id="ARBA00022967"/>
    </source>
</evidence>
<dbReference type="OrthoDB" id="6764761at2759"/>